<evidence type="ECO:0000313" key="2">
    <source>
        <dbReference type="Proteomes" id="UP000601768"/>
    </source>
</evidence>
<keyword evidence="2" id="KW-1185">Reference proteome</keyword>
<dbReference type="AlphaFoldDB" id="A0A8J6M2G0"/>
<reference evidence="1" key="2">
    <citation type="submission" date="2020-08" db="EMBL/GenBank/DDBJ databases">
        <authorList>
            <person name="Lai Q."/>
        </authorList>
    </citation>
    <scope>NUCLEOTIDE SEQUENCE</scope>
    <source>
        <strain evidence="1">S27-2</strain>
    </source>
</reference>
<evidence type="ECO:0000313" key="1">
    <source>
        <dbReference type="EMBL" id="MBC3766177.1"/>
    </source>
</evidence>
<dbReference type="Proteomes" id="UP000601768">
    <property type="component" value="Unassembled WGS sequence"/>
</dbReference>
<comment type="caution">
    <text evidence="1">The sequence shown here is derived from an EMBL/GenBank/DDBJ whole genome shotgun (WGS) entry which is preliminary data.</text>
</comment>
<organism evidence="1 2">
    <name type="scientific">Neptunicella marina</name>
    <dbReference type="NCBI Taxonomy" id="2125989"/>
    <lineage>
        <taxon>Bacteria</taxon>
        <taxon>Pseudomonadati</taxon>
        <taxon>Pseudomonadota</taxon>
        <taxon>Gammaproteobacteria</taxon>
        <taxon>Alteromonadales</taxon>
        <taxon>Alteromonadaceae</taxon>
        <taxon>Neptunicella</taxon>
    </lineage>
</organism>
<evidence type="ECO:0008006" key="3">
    <source>
        <dbReference type="Google" id="ProtNLM"/>
    </source>
</evidence>
<sequence>MSIDDLGGLDGTCEREGCGKEIRYEHLTYHPDWGYKKVGSTCIEHLTQKDKKLSGKVLACYRNISNFVHSSDWYQGKTQKGKSYIGATHSYDLIRIYGEERRYAFQVALKEKGRNYYHYKDIVRVPGKTLEEVKELAYIALKGVTTKDIEEKAMLRNLYKSIR</sequence>
<name>A0A8J6M2G0_9ALTE</name>
<accession>A0A8J6M2G0</accession>
<gene>
    <name evidence="1" type="ORF">H8B19_09815</name>
</gene>
<reference evidence="1" key="1">
    <citation type="journal article" date="2018" name="Int. J. Syst. Evol. Microbiol.">
        <title>Neptunicella marina gen. nov., sp. nov., isolated from surface seawater.</title>
        <authorList>
            <person name="Liu X."/>
            <person name="Lai Q."/>
            <person name="Du Y."/>
            <person name="Zhang X."/>
            <person name="Liu Z."/>
            <person name="Sun F."/>
            <person name="Shao Z."/>
        </authorList>
    </citation>
    <scope>NUCLEOTIDE SEQUENCE</scope>
    <source>
        <strain evidence="1">S27-2</strain>
    </source>
</reference>
<proteinExistence type="predicted"/>
<dbReference type="RefSeq" id="WP_186506648.1">
    <property type="nucleotide sequence ID" value="NZ_JACNEP010000006.1"/>
</dbReference>
<protein>
    <recommendedName>
        <fullName evidence="3">HNH endonuclease</fullName>
    </recommendedName>
</protein>
<dbReference type="EMBL" id="JACNEP010000006">
    <property type="protein sequence ID" value="MBC3766177.1"/>
    <property type="molecule type" value="Genomic_DNA"/>
</dbReference>